<feature type="transmembrane region" description="Helical" evidence="7">
    <location>
        <begin position="200"/>
        <end position="217"/>
    </location>
</feature>
<keyword evidence="5 7" id="KW-1133">Transmembrane helix</keyword>
<dbReference type="InterPro" id="IPR005524">
    <property type="entry name" value="DUF318"/>
</dbReference>
<protein>
    <recommendedName>
        <fullName evidence="10">Permease</fullName>
    </recommendedName>
</protein>
<evidence type="ECO:0000256" key="4">
    <source>
        <dbReference type="ARBA" id="ARBA00022692"/>
    </source>
</evidence>
<dbReference type="PANTHER" id="PTHR42775">
    <property type="entry name" value="PERMEASE RV2963-RELATED"/>
    <property type="match status" value="1"/>
</dbReference>
<evidence type="ECO:0000313" key="8">
    <source>
        <dbReference type="EMBL" id="EIW16483.1"/>
    </source>
</evidence>
<dbReference type="RefSeq" id="WP_007937585.1">
    <property type="nucleotide sequence ID" value="NZ_AKVJ01000066.1"/>
</dbReference>
<dbReference type="AlphaFoldDB" id="I8RBR0"/>
<reference evidence="8 9" key="1">
    <citation type="journal article" date="2012" name="J. Bacteriol.">
        <title>Draft Genome Sequences for Two Metal-Reducing Pelosinus fermentans Strains Isolated from a Cr(VI)-Contaminated Site and for Type Strain R7.</title>
        <authorList>
            <person name="Brown S.D."/>
            <person name="Podar M."/>
            <person name="Klingeman D.M."/>
            <person name="Johnson C.M."/>
            <person name="Yang Z.K."/>
            <person name="Utturkar S.M."/>
            <person name="Land M.L."/>
            <person name="Mosher J.J."/>
            <person name="Hurt R.A.Jr."/>
            <person name="Phelps T.J."/>
            <person name="Palumbo A.V."/>
            <person name="Arkin A.P."/>
            <person name="Hazen T.C."/>
            <person name="Elias D.A."/>
        </authorList>
    </citation>
    <scope>NUCLEOTIDE SEQUENCE [LARGE SCALE GENOMIC DNA]</scope>
    <source>
        <strain evidence="8 9">B4</strain>
    </source>
</reference>
<organism evidence="8 9">
    <name type="scientific">Pelosinus fermentans B4</name>
    <dbReference type="NCBI Taxonomy" id="1149862"/>
    <lineage>
        <taxon>Bacteria</taxon>
        <taxon>Bacillati</taxon>
        <taxon>Bacillota</taxon>
        <taxon>Negativicutes</taxon>
        <taxon>Selenomonadales</taxon>
        <taxon>Sporomusaceae</taxon>
        <taxon>Pelosinus</taxon>
    </lineage>
</organism>
<accession>I8RBR0</accession>
<dbReference type="Pfam" id="PF03773">
    <property type="entry name" value="ArsP_1"/>
    <property type="match status" value="1"/>
</dbReference>
<keyword evidence="9" id="KW-1185">Reference proteome</keyword>
<dbReference type="PANTHER" id="PTHR42775:SF2">
    <property type="entry name" value="PERMEASE"/>
    <property type="match status" value="1"/>
</dbReference>
<gene>
    <name evidence="8" type="ORF">FB4_0994</name>
</gene>
<feature type="transmembrane region" description="Helical" evidence="7">
    <location>
        <begin position="170"/>
        <end position="188"/>
    </location>
</feature>
<proteinExistence type="inferred from homology"/>
<name>I8RBR0_9FIRM</name>
<keyword evidence="3" id="KW-1003">Cell membrane</keyword>
<feature type="transmembrane region" description="Helical" evidence="7">
    <location>
        <begin position="12"/>
        <end position="33"/>
    </location>
</feature>
<comment type="caution">
    <text evidence="8">The sequence shown here is derived from an EMBL/GenBank/DDBJ whole genome shotgun (WGS) entry which is preliminary data.</text>
</comment>
<evidence type="ECO:0000256" key="2">
    <source>
        <dbReference type="ARBA" id="ARBA00006386"/>
    </source>
</evidence>
<feature type="transmembrane region" description="Helical" evidence="7">
    <location>
        <begin position="229"/>
        <end position="252"/>
    </location>
</feature>
<dbReference type="EMBL" id="AKVJ01000066">
    <property type="protein sequence ID" value="EIW16483.1"/>
    <property type="molecule type" value="Genomic_DNA"/>
</dbReference>
<dbReference type="GO" id="GO:0005886">
    <property type="term" value="C:plasma membrane"/>
    <property type="evidence" value="ECO:0007669"/>
    <property type="project" value="UniProtKB-SubCell"/>
</dbReference>
<evidence type="ECO:0000256" key="3">
    <source>
        <dbReference type="ARBA" id="ARBA00022475"/>
    </source>
</evidence>
<feature type="transmembrane region" description="Helical" evidence="7">
    <location>
        <begin position="264"/>
        <end position="286"/>
    </location>
</feature>
<sequence length="287" mass="31306">MYDILKTFATLIFELSVLFVGISFLINLLQIWIPYDKINTWLSGKNSFVGALGAIVFAFVTPFCSCSTIPIIVNLLNKKVRFGIVMIFLFSSPILDPTILTLMVFSLGWKVAMVYTLITSVLSIIIGFALEKMGFEGAVKDVVVQDLDAAPASFSVAGAWKETIELIKSVYPYLLFGAAIGAFIHEVVPTKWISHYLGGDSWWLIPLAAIVGIPLYIRLSAMIPVSQILIAKGMSAGAVMALVISSAGASLPEIVLLNSIFQKRLVVAFIVSVVLMSTISGFLFYFL</sequence>
<keyword evidence="6 7" id="KW-0472">Membrane</keyword>
<evidence type="ECO:0000256" key="7">
    <source>
        <dbReference type="SAM" id="Phobius"/>
    </source>
</evidence>
<evidence type="ECO:0000256" key="6">
    <source>
        <dbReference type="ARBA" id="ARBA00023136"/>
    </source>
</evidence>
<dbReference type="Proteomes" id="UP000004324">
    <property type="component" value="Unassembled WGS sequence"/>
</dbReference>
<dbReference type="InterPro" id="IPR053166">
    <property type="entry name" value="UPF0718_permease"/>
</dbReference>
<evidence type="ECO:0000256" key="5">
    <source>
        <dbReference type="ARBA" id="ARBA00022989"/>
    </source>
</evidence>
<feature type="transmembrane region" description="Helical" evidence="7">
    <location>
        <begin position="111"/>
        <end position="130"/>
    </location>
</feature>
<comment type="similarity">
    <text evidence="2">Belongs to the UPF0718 family.</text>
</comment>
<feature type="transmembrane region" description="Helical" evidence="7">
    <location>
        <begin position="53"/>
        <end position="76"/>
    </location>
</feature>
<evidence type="ECO:0000256" key="1">
    <source>
        <dbReference type="ARBA" id="ARBA00004651"/>
    </source>
</evidence>
<evidence type="ECO:0000313" key="9">
    <source>
        <dbReference type="Proteomes" id="UP000004324"/>
    </source>
</evidence>
<evidence type="ECO:0008006" key="10">
    <source>
        <dbReference type="Google" id="ProtNLM"/>
    </source>
</evidence>
<keyword evidence="4 7" id="KW-0812">Transmembrane</keyword>
<comment type="subcellular location">
    <subcellularLocation>
        <location evidence="1">Cell membrane</location>
        <topology evidence="1">Multi-pass membrane protein</topology>
    </subcellularLocation>
</comment>
<dbReference type="PATRIC" id="fig|1149862.3.peg.4008"/>
<dbReference type="OrthoDB" id="9777774at2"/>
<feature type="transmembrane region" description="Helical" evidence="7">
    <location>
        <begin position="83"/>
        <end position="105"/>
    </location>
</feature>